<gene>
    <name evidence="2" type="ORF">B456_010G167800</name>
</gene>
<dbReference type="Gramene" id="KJB66949">
    <property type="protein sequence ID" value="KJB66949"/>
    <property type="gene ID" value="B456_010G167800"/>
</dbReference>
<dbReference type="AlphaFoldDB" id="A0A0D2UDR8"/>
<feature type="transmembrane region" description="Helical" evidence="1">
    <location>
        <begin position="50"/>
        <end position="71"/>
    </location>
</feature>
<protein>
    <submittedName>
        <fullName evidence="2">Uncharacterized protein</fullName>
    </submittedName>
</protein>
<name>A0A0D2UDR8_GOSRA</name>
<evidence type="ECO:0000313" key="3">
    <source>
        <dbReference type="Proteomes" id="UP000032304"/>
    </source>
</evidence>
<proteinExistence type="predicted"/>
<dbReference type="EMBL" id="CM001749">
    <property type="protein sequence ID" value="KJB66949.1"/>
    <property type="molecule type" value="Genomic_DNA"/>
</dbReference>
<evidence type="ECO:0000313" key="2">
    <source>
        <dbReference type="EMBL" id="KJB66949.1"/>
    </source>
</evidence>
<dbReference type="PANTHER" id="PTHR36063">
    <property type="entry name" value="ARABIDOPSIS THALIANA GENOMIC DNA, CHROMOSOME 5, P1 CLONE:MOK16"/>
    <property type="match status" value="1"/>
</dbReference>
<reference evidence="2 3" key="1">
    <citation type="journal article" date="2012" name="Nature">
        <title>Repeated polyploidization of Gossypium genomes and the evolution of spinnable cotton fibres.</title>
        <authorList>
            <person name="Paterson A.H."/>
            <person name="Wendel J.F."/>
            <person name="Gundlach H."/>
            <person name="Guo H."/>
            <person name="Jenkins J."/>
            <person name="Jin D."/>
            <person name="Llewellyn D."/>
            <person name="Showmaker K.C."/>
            <person name="Shu S."/>
            <person name="Udall J."/>
            <person name="Yoo M.J."/>
            <person name="Byers R."/>
            <person name="Chen W."/>
            <person name="Doron-Faigenboim A."/>
            <person name="Duke M.V."/>
            <person name="Gong L."/>
            <person name="Grimwood J."/>
            <person name="Grover C."/>
            <person name="Grupp K."/>
            <person name="Hu G."/>
            <person name="Lee T.H."/>
            <person name="Li J."/>
            <person name="Lin L."/>
            <person name="Liu T."/>
            <person name="Marler B.S."/>
            <person name="Page J.T."/>
            <person name="Roberts A.W."/>
            <person name="Romanel E."/>
            <person name="Sanders W.S."/>
            <person name="Szadkowski E."/>
            <person name="Tan X."/>
            <person name="Tang H."/>
            <person name="Xu C."/>
            <person name="Wang J."/>
            <person name="Wang Z."/>
            <person name="Zhang D."/>
            <person name="Zhang L."/>
            <person name="Ashrafi H."/>
            <person name="Bedon F."/>
            <person name="Bowers J.E."/>
            <person name="Brubaker C.L."/>
            <person name="Chee P.W."/>
            <person name="Das S."/>
            <person name="Gingle A.R."/>
            <person name="Haigler C.H."/>
            <person name="Harker D."/>
            <person name="Hoffmann L.V."/>
            <person name="Hovav R."/>
            <person name="Jones D.C."/>
            <person name="Lemke C."/>
            <person name="Mansoor S."/>
            <person name="ur Rahman M."/>
            <person name="Rainville L.N."/>
            <person name="Rambani A."/>
            <person name="Reddy U.K."/>
            <person name="Rong J.K."/>
            <person name="Saranga Y."/>
            <person name="Scheffler B.E."/>
            <person name="Scheffler J.A."/>
            <person name="Stelly D.M."/>
            <person name="Triplett B.A."/>
            <person name="Van Deynze A."/>
            <person name="Vaslin M.F."/>
            <person name="Waghmare V.N."/>
            <person name="Walford S.A."/>
            <person name="Wright R.J."/>
            <person name="Zaki E.A."/>
            <person name="Zhang T."/>
            <person name="Dennis E.S."/>
            <person name="Mayer K.F."/>
            <person name="Peterson D.G."/>
            <person name="Rokhsar D.S."/>
            <person name="Wang X."/>
            <person name="Schmutz J."/>
        </authorList>
    </citation>
    <scope>NUCLEOTIDE SEQUENCE [LARGE SCALE GENOMIC DNA]</scope>
</reference>
<accession>A0A0D2UDR8</accession>
<dbReference type="OMA" id="EETSQFK"/>
<dbReference type="Proteomes" id="UP000032304">
    <property type="component" value="Chromosome 10"/>
</dbReference>
<keyword evidence="1" id="KW-1133">Transmembrane helix</keyword>
<keyword evidence="1" id="KW-0472">Membrane</keyword>
<organism evidence="2 3">
    <name type="scientific">Gossypium raimondii</name>
    <name type="common">Peruvian cotton</name>
    <name type="synonym">Gossypium klotzschianum subsp. raimondii</name>
    <dbReference type="NCBI Taxonomy" id="29730"/>
    <lineage>
        <taxon>Eukaryota</taxon>
        <taxon>Viridiplantae</taxon>
        <taxon>Streptophyta</taxon>
        <taxon>Embryophyta</taxon>
        <taxon>Tracheophyta</taxon>
        <taxon>Spermatophyta</taxon>
        <taxon>Magnoliopsida</taxon>
        <taxon>eudicotyledons</taxon>
        <taxon>Gunneridae</taxon>
        <taxon>Pentapetalae</taxon>
        <taxon>rosids</taxon>
        <taxon>malvids</taxon>
        <taxon>Malvales</taxon>
        <taxon>Malvaceae</taxon>
        <taxon>Malvoideae</taxon>
        <taxon>Gossypium</taxon>
    </lineage>
</organism>
<keyword evidence="3" id="KW-1185">Reference proteome</keyword>
<evidence type="ECO:0000256" key="1">
    <source>
        <dbReference type="SAM" id="Phobius"/>
    </source>
</evidence>
<keyword evidence="1" id="KW-0812">Transmembrane</keyword>
<sequence length="72" mass="8349">MKGVKHLESSCEKAPSLFISHNKPSTSPSLETIFEETSQFKFEVEQHNTLFFLLFPFSLSFLSYLLLYTHFA</sequence>
<dbReference type="PANTHER" id="PTHR36063:SF8">
    <property type="entry name" value="GENOME ASSEMBLY, CHROMOSOME: A06"/>
    <property type="match status" value="1"/>
</dbReference>